<dbReference type="EMBL" id="BAAANJ010000028">
    <property type="protein sequence ID" value="GAA1821456.1"/>
    <property type="molecule type" value="Genomic_DNA"/>
</dbReference>
<evidence type="ECO:0000313" key="1">
    <source>
        <dbReference type="EMBL" id="GAA1821456.1"/>
    </source>
</evidence>
<reference evidence="2" key="1">
    <citation type="journal article" date="2019" name="Int. J. Syst. Evol. Microbiol.">
        <title>The Global Catalogue of Microorganisms (GCM) 10K type strain sequencing project: providing services to taxonomists for standard genome sequencing and annotation.</title>
        <authorList>
            <consortium name="The Broad Institute Genomics Platform"/>
            <consortium name="The Broad Institute Genome Sequencing Center for Infectious Disease"/>
            <person name="Wu L."/>
            <person name="Ma J."/>
        </authorList>
    </citation>
    <scope>NUCLEOTIDE SEQUENCE [LARGE SCALE GENOMIC DNA]</scope>
    <source>
        <strain evidence="2">JCM 14322</strain>
    </source>
</reference>
<protein>
    <submittedName>
        <fullName evidence="1">Uncharacterized protein</fullName>
    </submittedName>
</protein>
<accession>A0ABP4YKG6</accession>
<comment type="caution">
    <text evidence="1">The sequence shown here is derived from an EMBL/GenBank/DDBJ whole genome shotgun (WGS) entry which is preliminary data.</text>
</comment>
<sequence length="109" mass="12386">MGQNKRYGSDVTDLAILDVTLRPEPISLTHQEVGAPSAAELFRVDPAPEPVEVDAWVRFPETAVEVRARAIAWTTRAVLLEFELRDGRRRRTWVWAGAVRRVQPGEPRR</sequence>
<keyword evidence="2" id="KW-1185">Reference proteome</keyword>
<dbReference type="Proteomes" id="UP001500002">
    <property type="component" value="Unassembled WGS sequence"/>
</dbReference>
<evidence type="ECO:0000313" key="2">
    <source>
        <dbReference type="Proteomes" id="UP001500002"/>
    </source>
</evidence>
<gene>
    <name evidence="1" type="ORF">GCM10009749_35250</name>
</gene>
<name>A0ABP4YKG6_9MICO</name>
<proteinExistence type="predicted"/>
<organism evidence="1 2">
    <name type="scientific">Agromyces neolithicus</name>
    <dbReference type="NCBI Taxonomy" id="269420"/>
    <lineage>
        <taxon>Bacteria</taxon>
        <taxon>Bacillati</taxon>
        <taxon>Actinomycetota</taxon>
        <taxon>Actinomycetes</taxon>
        <taxon>Micrococcales</taxon>
        <taxon>Microbacteriaceae</taxon>
        <taxon>Agromyces</taxon>
    </lineage>
</organism>
<dbReference type="RefSeq" id="WP_344298034.1">
    <property type="nucleotide sequence ID" value="NZ_BAAANJ010000028.1"/>
</dbReference>